<gene>
    <name evidence="2" type="ORF">S01H1_54894</name>
</gene>
<organism evidence="2">
    <name type="scientific">marine sediment metagenome</name>
    <dbReference type="NCBI Taxonomy" id="412755"/>
    <lineage>
        <taxon>unclassified sequences</taxon>
        <taxon>metagenomes</taxon>
        <taxon>ecological metagenomes</taxon>
    </lineage>
</organism>
<dbReference type="AlphaFoldDB" id="X0WCE9"/>
<feature type="non-terminal residue" evidence="2">
    <location>
        <position position="234"/>
    </location>
</feature>
<dbReference type="InterPro" id="IPR012334">
    <property type="entry name" value="Pectin_lyas_fold"/>
</dbReference>
<dbReference type="EMBL" id="BARS01035645">
    <property type="protein sequence ID" value="GAG20882.1"/>
    <property type="molecule type" value="Genomic_DNA"/>
</dbReference>
<reference evidence="2" key="1">
    <citation type="journal article" date="2014" name="Front. Microbiol.">
        <title>High frequency of phylogenetically diverse reductive dehalogenase-homologous genes in deep subseafloor sedimentary metagenomes.</title>
        <authorList>
            <person name="Kawai M."/>
            <person name="Futagami T."/>
            <person name="Toyoda A."/>
            <person name="Takaki Y."/>
            <person name="Nishi S."/>
            <person name="Hori S."/>
            <person name="Arai W."/>
            <person name="Tsubouchi T."/>
            <person name="Morono Y."/>
            <person name="Uchiyama I."/>
            <person name="Ito T."/>
            <person name="Fujiyama A."/>
            <person name="Inagaki F."/>
            <person name="Takami H."/>
        </authorList>
    </citation>
    <scope>NUCLEOTIDE SEQUENCE</scope>
    <source>
        <strain evidence="2">Expedition CK06-06</strain>
    </source>
</reference>
<dbReference type="SUPFAM" id="SSF51126">
    <property type="entry name" value="Pectin lyase-like"/>
    <property type="match status" value="1"/>
</dbReference>
<comment type="caution">
    <text evidence="2">The sequence shown here is derived from an EMBL/GenBank/DDBJ whole genome shotgun (WGS) entry which is preliminary data.</text>
</comment>
<feature type="domain" description="Rhamnogalacturonase A/B/Epimerase-like pectate lyase" evidence="1">
    <location>
        <begin position="52"/>
        <end position="107"/>
    </location>
</feature>
<sequence>MRSSEPSERVEESLAQDLHDHWQDLNGLYNGIQEAELLRTKDIISKSPQHDVRAYGAIGDGATDDYTAINDTLTAATNGGTVVFPIGHYKHGTKLTIPKGVKLKGYSHHFAASDEGSKLEYTGAGFGIQTDDCSILENLTIESNASGVALYGSQAVMRDCTVTAAYGTGGAGTIGVQFSDGQDTAGTPDNPSYYCAMENCRVRSFAIQVKMLRYANGNYIRNGQLHRAADMTNA</sequence>
<proteinExistence type="predicted"/>
<evidence type="ECO:0000259" key="1">
    <source>
        <dbReference type="Pfam" id="PF12708"/>
    </source>
</evidence>
<dbReference type="InterPro" id="IPR024535">
    <property type="entry name" value="RHGA/B-epi-like_pectate_lyase"/>
</dbReference>
<dbReference type="InterPro" id="IPR011050">
    <property type="entry name" value="Pectin_lyase_fold/virulence"/>
</dbReference>
<dbReference type="Gene3D" id="2.160.20.10">
    <property type="entry name" value="Single-stranded right-handed beta-helix, Pectin lyase-like"/>
    <property type="match status" value="1"/>
</dbReference>
<evidence type="ECO:0000313" key="2">
    <source>
        <dbReference type="EMBL" id="GAG20882.1"/>
    </source>
</evidence>
<protein>
    <recommendedName>
        <fullName evidence="1">Rhamnogalacturonase A/B/Epimerase-like pectate lyase domain-containing protein</fullName>
    </recommendedName>
</protein>
<dbReference type="Pfam" id="PF12708">
    <property type="entry name" value="Pect-lyase_RHGA_epim"/>
    <property type="match status" value="1"/>
</dbReference>
<name>X0WCE9_9ZZZZ</name>
<accession>X0WCE9</accession>